<name>A0A371G3T3_MUCPR</name>
<organism evidence="2 3">
    <name type="scientific">Mucuna pruriens</name>
    <name type="common">Velvet bean</name>
    <name type="synonym">Dolichos pruriens</name>
    <dbReference type="NCBI Taxonomy" id="157652"/>
    <lineage>
        <taxon>Eukaryota</taxon>
        <taxon>Viridiplantae</taxon>
        <taxon>Streptophyta</taxon>
        <taxon>Embryophyta</taxon>
        <taxon>Tracheophyta</taxon>
        <taxon>Spermatophyta</taxon>
        <taxon>Magnoliopsida</taxon>
        <taxon>eudicotyledons</taxon>
        <taxon>Gunneridae</taxon>
        <taxon>Pentapetalae</taxon>
        <taxon>rosids</taxon>
        <taxon>fabids</taxon>
        <taxon>Fabales</taxon>
        <taxon>Fabaceae</taxon>
        <taxon>Papilionoideae</taxon>
        <taxon>50 kb inversion clade</taxon>
        <taxon>NPAAA clade</taxon>
        <taxon>indigoferoid/millettioid clade</taxon>
        <taxon>Phaseoleae</taxon>
        <taxon>Mucuna</taxon>
    </lineage>
</organism>
<evidence type="ECO:0000313" key="3">
    <source>
        <dbReference type="Proteomes" id="UP000257109"/>
    </source>
</evidence>
<dbReference type="EMBL" id="QJKJ01006848">
    <property type="protein sequence ID" value="RDX85198.1"/>
    <property type="molecule type" value="Genomic_DNA"/>
</dbReference>
<dbReference type="PANTHER" id="PTHR33240:SF15">
    <property type="entry name" value="GAG-PRO-LIKE PROTEIN"/>
    <property type="match status" value="1"/>
</dbReference>
<comment type="caution">
    <text evidence="2">The sequence shown here is derived from an EMBL/GenBank/DDBJ whole genome shotgun (WGS) entry which is preliminary data.</text>
</comment>
<dbReference type="Gene3D" id="2.40.70.10">
    <property type="entry name" value="Acid Proteases"/>
    <property type="match status" value="1"/>
</dbReference>
<feature type="non-terminal residue" evidence="2">
    <location>
        <position position="1"/>
    </location>
</feature>
<proteinExistence type="predicted"/>
<dbReference type="GO" id="GO:0003676">
    <property type="term" value="F:nucleic acid binding"/>
    <property type="evidence" value="ECO:0007669"/>
    <property type="project" value="InterPro"/>
</dbReference>
<dbReference type="Pfam" id="PF01585">
    <property type="entry name" value="G-patch"/>
    <property type="match status" value="1"/>
</dbReference>
<evidence type="ECO:0000313" key="2">
    <source>
        <dbReference type="EMBL" id="RDX85198.1"/>
    </source>
</evidence>
<dbReference type="CDD" id="cd00303">
    <property type="entry name" value="retropepsin_like"/>
    <property type="match status" value="1"/>
</dbReference>
<dbReference type="Proteomes" id="UP000257109">
    <property type="component" value="Unassembled WGS sequence"/>
</dbReference>
<keyword evidence="3" id="KW-1185">Reference proteome</keyword>
<feature type="domain" description="G-patch" evidence="1">
    <location>
        <begin position="120"/>
        <end position="166"/>
    </location>
</feature>
<dbReference type="PANTHER" id="PTHR33240">
    <property type="entry name" value="OS08G0508500 PROTEIN"/>
    <property type="match status" value="1"/>
</dbReference>
<dbReference type="InterPro" id="IPR021109">
    <property type="entry name" value="Peptidase_aspartic_dom_sf"/>
</dbReference>
<dbReference type="PROSITE" id="PS50174">
    <property type="entry name" value="G_PATCH"/>
    <property type="match status" value="1"/>
</dbReference>
<dbReference type="InterPro" id="IPR000467">
    <property type="entry name" value="G_patch_dom"/>
</dbReference>
<gene>
    <name evidence="2" type="ORF">CR513_33634</name>
</gene>
<sequence>MVKCGNYMIARVLIDNGSSLNVMPKATLDKLYGLDATLKNSPIVVRAFDGSKREVMGKITLPIRIGPIIFDITFQVKDIQPTYSCLLGRPWIHAIEAVPSSLHQKVNTKSEGGSLKPSKAAIMVAKVLIDHGYQPGKGLGKGLEGITKLVRFQENLGRSELGYTGATKGESTQKTQRIQLDLYLYFINRGIVSRDQITMIESQPLVQAEWVKPMKGTLTNWTIEALPKLIGNATLELDNANESSRQDEEEGPKEEALVELERLLEQEGPKLQSGAEELEIINLGEEGESRGIKVPSNLKQRLVALLKEYADVFAWSYRDMLDLDTTIVEHKLPLLLDAIWVRQQLRRMKPEVALKIKEEVEKQWNLGFLAVAEYP</sequence>
<dbReference type="SUPFAM" id="SSF50630">
    <property type="entry name" value="Acid proteases"/>
    <property type="match status" value="1"/>
</dbReference>
<protein>
    <recommendedName>
        <fullName evidence="1">G-patch domain-containing protein</fullName>
    </recommendedName>
</protein>
<dbReference type="STRING" id="157652.A0A371G3T3"/>
<accession>A0A371G3T3</accession>
<evidence type="ECO:0000259" key="1">
    <source>
        <dbReference type="PROSITE" id="PS50174"/>
    </source>
</evidence>
<reference evidence="2" key="1">
    <citation type="submission" date="2018-05" db="EMBL/GenBank/DDBJ databases">
        <title>Draft genome of Mucuna pruriens seed.</title>
        <authorList>
            <person name="Nnadi N.E."/>
            <person name="Vos R."/>
            <person name="Hasami M.H."/>
            <person name="Devisetty U.K."/>
            <person name="Aguiy J.C."/>
        </authorList>
    </citation>
    <scope>NUCLEOTIDE SEQUENCE [LARGE SCALE GENOMIC DNA]</scope>
    <source>
        <strain evidence="2">JCA_2017</strain>
    </source>
</reference>
<dbReference type="AlphaFoldDB" id="A0A371G3T3"/>